<keyword evidence="4" id="KW-1185">Reference proteome</keyword>
<dbReference type="InterPro" id="IPR002716">
    <property type="entry name" value="PIN_dom"/>
</dbReference>
<protein>
    <submittedName>
        <fullName evidence="3">PIN domain-containing protein</fullName>
    </submittedName>
</protein>
<dbReference type="RefSeq" id="WP_263412269.1">
    <property type="nucleotide sequence ID" value="NZ_BAABBH010000001.1"/>
</dbReference>
<accession>A0ABW9KKF9</accession>
<feature type="domain" description="PIN" evidence="1">
    <location>
        <begin position="7"/>
        <end position="112"/>
    </location>
</feature>
<dbReference type="EMBL" id="JBJYXY010000001">
    <property type="protein sequence ID" value="MFN2976244.1"/>
    <property type="molecule type" value="Genomic_DNA"/>
</dbReference>
<evidence type="ECO:0000313" key="4">
    <source>
        <dbReference type="Proteomes" id="UP001634747"/>
    </source>
</evidence>
<dbReference type="Pfam" id="PF26343">
    <property type="entry name" value="VapC50_C"/>
    <property type="match status" value="1"/>
</dbReference>
<evidence type="ECO:0000259" key="2">
    <source>
        <dbReference type="Pfam" id="PF26343"/>
    </source>
</evidence>
<sequence length="193" mass="21822">MATLGAFFDANVLYPAGLRNFLMYLALTGTFRAHWSAEVHEEWMCNLLENRPDITLDKLERTRRLMEQALPDAMVFGYEHHTETLCLSDRDDRHVLAAAIHSDSSLIVTLNLADFPSDVLAAFDIEAQHPDDFVLALFEAFPGLVLEAAIAHRASLKNPPKNRDEYLDDLRQQGLCKSVDAMREHIRDGLSDL</sequence>
<reference evidence="3 4" key="1">
    <citation type="submission" date="2024-12" db="EMBL/GenBank/DDBJ databases">
        <authorList>
            <person name="Lee Y."/>
        </authorList>
    </citation>
    <scope>NUCLEOTIDE SEQUENCE [LARGE SCALE GENOMIC DNA]</scope>
    <source>
        <strain evidence="3 4">03SUJ4</strain>
    </source>
</reference>
<evidence type="ECO:0000259" key="1">
    <source>
        <dbReference type="Pfam" id="PF13470"/>
    </source>
</evidence>
<gene>
    <name evidence="3" type="ORF">ACK2TP_10770</name>
</gene>
<name>A0ABW9KKF9_9BACT</name>
<dbReference type="Pfam" id="PF13470">
    <property type="entry name" value="PIN_3"/>
    <property type="match status" value="1"/>
</dbReference>
<dbReference type="Proteomes" id="UP001634747">
    <property type="component" value="Unassembled WGS sequence"/>
</dbReference>
<comment type="caution">
    <text evidence="3">The sequence shown here is derived from an EMBL/GenBank/DDBJ whole genome shotgun (WGS) entry which is preliminary data.</text>
</comment>
<organism evidence="3 4">
    <name type="scientific">Terriglobus aquaticus</name>
    <dbReference type="NCBI Taxonomy" id="940139"/>
    <lineage>
        <taxon>Bacteria</taxon>
        <taxon>Pseudomonadati</taxon>
        <taxon>Acidobacteriota</taxon>
        <taxon>Terriglobia</taxon>
        <taxon>Terriglobales</taxon>
        <taxon>Acidobacteriaceae</taxon>
        <taxon>Terriglobus</taxon>
    </lineage>
</organism>
<feature type="domain" description="VapC50 C-terminal" evidence="2">
    <location>
        <begin position="130"/>
        <end position="184"/>
    </location>
</feature>
<dbReference type="InterPro" id="IPR058652">
    <property type="entry name" value="VapC50_C"/>
</dbReference>
<evidence type="ECO:0000313" key="3">
    <source>
        <dbReference type="EMBL" id="MFN2976244.1"/>
    </source>
</evidence>
<proteinExistence type="predicted"/>